<dbReference type="Gene3D" id="2.60.120.200">
    <property type="match status" value="2"/>
</dbReference>
<feature type="domain" description="CBM3" evidence="3">
    <location>
        <begin position="2201"/>
        <end position="2353"/>
    </location>
</feature>
<dbReference type="Gene3D" id="1.50.10.100">
    <property type="entry name" value="Chondroitin AC/alginate lyase"/>
    <property type="match status" value="1"/>
</dbReference>
<keyword evidence="5" id="KW-1185">Reference proteome</keyword>
<dbReference type="RefSeq" id="WP_323259781.1">
    <property type="nucleotide sequence ID" value="NZ_JAYGIM010000011.1"/>
</dbReference>
<keyword evidence="1" id="KW-0732">Signal</keyword>
<dbReference type="InterPro" id="IPR013320">
    <property type="entry name" value="ConA-like_dom_sf"/>
</dbReference>
<accession>A0ABU5SKY7</accession>
<dbReference type="Proteomes" id="UP001302222">
    <property type="component" value="Unassembled WGS sequence"/>
</dbReference>
<name>A0ABU5SKY7_9BACT</name>
<comment type="caution">
    <text evidence="4">The sequence shown here is derived from an EMBL/GenBank/DDBJ whole genome shotgun (WGS) entry which is preliminary data.</text>
</comment>
<dbReference type="InterPro" id="IPR036966">
    <property type="entry name" value="CBM3_sf"/>
</dbReference>
<evidence type="ECO:0000256" key="1">
    <source>
        <dbReference type="ARBA" id="ARBA00022729"/>
    </source>
</evidence>
<dbReference type="SUPFAM" id="SSF48230">
    <property type="entry name" value="Chondroitin AC/alginate lyase"/>
    <property type="match status" value="1"/>
</dbReference>
<dbReference type="InterPro" id="IPR026444">
    <property type="entry name" value="Secre_tail"/>
</dbReference>
<protein>
    <submittedName>
        <fullName evidence="4">Cellulose binding domain-containing protein</fullName>
    </submittedName>
</protein>
<dbReference type="Gene3D" id="2.60.40.10">
    <property type="entry name" value="Immunoglobulins"/>
    <property type="match status" value="5"/>
</dbReference>
<keyword evidence="2" id="KW-1015">Disulfide bond</keyword>
<dbReference type="SUPFAM" id="SSF49265">
    <property type="entry name" value="Fibronectin type III"/>
    <property type="match status" value="3"/>
</dbReference>
<dbReference type="Pfam" id="PF00942">
    <property type="entry name" value="CBM_3"/>
    <property type="match status" value="2"/>
</dbReference>
<dbReference type="Pfam" id="PF13385">
    <property type="entry name" value="Laminin_G_3"/>
    <property type="match status" value="1"/>
</dbReference>
<dbReference type="InterPro" id="IPR008965">
    <property type="entry name" value="CBM2/CBM3_carb-bd_dom_sf"/>
</dbReference>
<dbReference type="SUPFAM" id="SSF49899">
    <property type="entry name" value="Concanavalin A-like lectins/glucanases"/>
    <property type="match status" value="1"/>
</dbReference>
<dbReference type="Pfam" id="PF12951">
    <property type="entry name" value="PATR"/>
    <property type="match status" value="2"/>
</dbReference>
<dbReference type="SUPFAM" id="SSF49313">
    <property type="entry name" value="Cadherin-like"/>
    <property type="match status" value="2"/>
</dbReference>
<dbReference type="SUPFAM" id="SSF49384">
    <property type="entry name" value="Carbohydrate-binding domain"/>
    <property type="match status" value="2"/>
</dbReference>
<evidence type="ECO:0000256" key="2">
    <source>
        <dbReference type="ARBA" id="ARBA00023157"/>
    </source>
</evidence>
<organism evidence="4 5">
    <name type="scientific">Arcicella lustrica</name>
    <dbReference type="NCBI Taxonomy" id="2984196"/>
    <lineage>
        <taxon>Bacteria</taxon>
        <taxon>Pseudomonadati</taxon>
        <taxon>Bacteroidota</taxon>
        <taxon>Cytophagia</taxon>
        <taxon>Cytophagales</taxon>
        <taxon>Flectobacillaceae</taxon>
        <taxon>Arcicella</taxon>
    </lineage>
</organism>
<sequence length="2452" mass="260015">MKKNYSNFIFGLLLIFFGFQQQILAQKTFVHPGIPFTQSDLNQLKVNITQEPWLTGYNALRNDYRSQLSFSMRGPFATVTRAPDLNNSAWKIDMVAIHNLTFMYVFTGDAAYAAKATQILDAWAVTNTTWGGGENMLDIGDYAPYFITAADILKSTYPGWTADNTAHVNNYFANVLYPASWVPNPLRDCNKGAIQLQIALGIAAFLNDEVKWNQALESYRMEAGAGLRNSIPSGQVGDTGRDDHWFGQAWALAWDAEVAFKQGDDMFAEMNNRLLAIGELYNHYAIDPTGLIFTPYGGYSVYWTSGWGIATGSRKQHPFNNIIQGAYSLRKGIPTPYTDQMRSLVGEGAWSFLYLKSSDNSTATPMTPIVYPSESAVPASYFSNTDIGVTGIKGSVTTNAGTWTAKGAGSSPANNSNFTFKPVKGDVAIVAKIENNSISGAVSGLMIRESLSTTSNYVSINFNPPGTINVSGLGATAANSGYTHYSTSSSWWLKLERVGNRVFAYHSHDGITWTNIALFIIPLPNDAYIGFYTASRNTSALNTATFTNVAVNNTFAVGSPEINSVTSAMATVGTAFNFNVTATGTPTAFAATGLPAGLSIDAATGVISGTPTTVGKNVVLLEATNANGAGKAALVIDVLSNLTPIAINNLAVSSTSSAIKLTWTATDNATSYAVKRSLTAGGPYTTIQTDITATSFTDPSPAYEVNNYYVVTALIGTNESAVSNEVFGNVPPAVPTNVAATNQNGQVNLTWDIADGASTYKVKRATTSGGPYTEIASVATNTYADNNVTNGTAYYYVISSKGTTLESAISAEVFGNPGTNSVTWNTTPTSNVFSVATNWLENVVPINPAILTFKSTETSTLNNDLTGLVVSRILFADNAMNYTIAGNAITLKSDLVNNSSQAQILSTPIVLDGQLNVNAKNNSIELNGIVSGSGSLLKTGTSALVMSGANTYTGNTLIRGTRGYAWGSTDGIQVLGIGTGTSGSPTAGPLGTGKIILEGGALYTGTNTATATLYNDIEVTAGNTGYFYERQGHLNLYGRLLGNGTFINDGSDNYATISLYGNNSSFTGTFITKLRSGNHRMAFMVPESGSANAAWLLDAVGVDCHRIMYSSGALEFGSLSGRGGIRCNVAGTPIIRIGALNTNTNFSGTIANAAGTLSVEKVGTGTLTFSGNSTFGGATTVLNGTFLLNNSGSTGTYNSPIIVQNGSLGGNGKSTNSVTIGAGTTFVPGTDGTIGTFTTTGLLTLNSNAVYKVDINNQAVTADKVVAANVQLSQAKLLINNIVSGELPLGSTLTILDNTGTNAITGTFQDLPEMALVNVGGYNFRITYIGGTGNDIQLLDDRTMPVVITSAIADTTLIGRPFTYAITGIKSPNSFTATALPAGLSIDTNTGVITGTPTEYGIFPITLTASNGSTTGNILLTLTVQSTTVSGVMVASGDAKNIIEWQAIQDFSYKIKRSNSSGGPFTTIGTSTSTKFTDSNVSNGNSYYYVVSSVDNLGENPNSNEVVATPNVGQITYLKFDESNGTRLIDNWGANHGSLASTANRSTGKYGQTLKLDGTANAYATLPTNIVSTLSDFTISSWVKMDALANWMRVFDFGTGTAKYLFFSVQTGTAGSVRYAIKNGGTEQGITYNFATPLNTWTHFAITQSGNTCRLYINGALVTTSTSITIKPSNIGSTNLNYLGKSQWNDPMFKGSIDEFKIYSRALSATEIVESAKLSQTIAMNSVVQKEMGDADFSPATATSGLPITYSSSDNSVASIVDGKVHILGAGTTTITASQAGNTDYRPAPTQTQVLTVVKKNQTITFAEIETKTIGDADFSPATATSGLAVLYTSADSTIATIVNGNIHIVGAGTTTIKATQAGNTIYLPAPEVSQTLTVLKIVQNITFNSLSDKYVGDADFDAEATSSSSLVVSYTSSNPAVATIVNGKVHIIGAGTSTITASQTGNAMYLPATTVAQNLTVLKKSQNITFANIPNKVLGDADFDAGAVASSNLTVSYSSSNPAVATIIDGKIHLVGTGTCLITASQTGNEIYLPADSVSKTLTVIATLKVKYQDGENNLTNNQIKPNLMIFNEGSDNIPYSELTLRYWLTAENYAGINTWIDYAELGNSKVKMKYVALQNPRNGAYGYVEYGFESTTGNLLAGANSGVIQSRLANTNWTSLSEADDYSHSNSSTYAYNEHITMYRNGVLVWGVEPATVTPLVNLKVYTETKTNQTTSNTISTYLKINNEGNVAINYGDVKVRYWFTKEGAPSLNYYLDYAALGNANIESQFVTLNPAKTGANTYLELGVKTNLGTFYPSSSTGNIQYRIAKTDWSNFNLADDYSYNSNKQMALNDKVTVYYQGQLIYGTEPTVLANARMAVVDEEPSVILEATMLGNPITRDRAEVDIRGTQGLATTITLFNLNGTEVFSQTLEKPNDTERFTFQTSQLSTGVYLLKIVSGNKYCTIKVIK</sequence>
<dbReference type="PROSITE" id="PS51172">
    <property type="entry name" value="CBM3"/>
    <property type="match status" value="2"/>
</dbReference>
<dbReference type="SMART" id="SM00560">
    <property type="entry name" value="LamGL"/>
    <property type="match status" value="1"/>
</dbReference>
<dbReference type="InterPro" id="IPR015919">
    <property type="entry name" value="Cadherin-like_sf"/>
</dbReference>
<dbReference type="Gene3D" id="2.60.40.1080">
    <property type="match status" value="4"/>
</dbReference>
<dbReference type="InterPro" id="IPR008929">
    <property type="entry name" value="Chondroitin_lyas"/>
</dbReference>
<dbReference type="SMART" id="SM01067">
    <property type="entry name" value="CBM_3"/>
    <property type="match status" value="2"/>
</dbReference>
<evidence type="ECO:0000259" key="3">
    <source>
        <dbReference type="PROSITE" id="PS51172"/>
    </source>
</evidence>
<dbReference type="InterPro" id="IPR006558">
    <property type="entry name" value="LamG-like"/>
</dbReference>
<dbReference type="InterPro" id="IPR013783">
    <property type="entry name" value="Ig-like_fold"/>
</dbReference>
<feature type="domain" description="CBM3" evidence="3">
    <location>
        <begin position="2045"/>
        <end position="2197"/>
    </location>
</feature>
<dbReference type="EMBL" id="JAYGIM010000011">
    <property type="protein sequence ID" value="MEA5427926.1"/>
    <property type="molecule type" value="Genomic_DNA"/>
</dbReference>
<evidence type="ECO:0000313" key="5">
    <source>
        <dbReference type="Proteomes" id="UP001302222"/>
    </source>
</evidence>
<dbReference type="InterPro" id="IPR001956">
    <property type="entry name" value="CBM3"/>
</dbReference>
<dbReference type="Pfam" id="PF18962">
    <property type="entry name" value="Por_Secre_tail"/>
    <property type="match status" value="1"/>
</dbReference>
<dbReference type="Pfam" id="PF05345">
    <property type="entry name" value="He_PIG"/>
    <property type="match status" value="2"/>
</dbReference>
<dbReference type="SUPFAM" id="SSF49373">
    <property type="entry name" value="Invasin/intimin cell-adhesion fragments"/>
    <property type="match status" value="3"/>
</dbReference>
<dbReference type="Gene3D" id="2.60.40.710">
    <property type="entry name" value="Endoglucanase-like"/>
    <property type="match status" value="2"/>
</dbReference>
<dbReference type="NCBIfam" id="TIGR02601">
    <property type="entry name" value="autotrns_rpt"/>
    <property type="match status" value="2"/>
</dbReference>
<dbReference type="InterPro" id="IPR036116">
    <property type="entry name" value="FN3_sf"/>
</dbReference>
<evidence type="ECO:0000313" key="4">
    <source>
        <dbReference type="EMBL" id="MEA5427926.1"/>
    </source>
</evidence>
<gene>
    <name evidence="4" type="ORF">VB798_15140</name>
</gene>
<dbReference type="InterPro" id="IPR008964">
    <property type="entry name" value="Invasin/intimin_cell_adhesion"/>
</dbReference>
<dbReference type="InterPro" id="IPR013425">
    <property type="entry name" value="Autotrns_rpt"/>
</dbReference>
<dbReference type="NCBIfam" id="TIGR04183">
    <property type="entry name" value="Por_Secre_tail"/>
    <property type="match status" value="1"/>
</dbReference>
<proteinExistence type="predicted"/>
<reference evidence="4 5" key="1">
    <citation type="submission" date="2023-12" db="EMBL/GenBank/DDBJ databases">
        <title>Novel species of the genus Arcicella isolated from rivers.</title>
        <authorList>
            <person name="Lu H."/>
        </authorList>
    </citation>
    <scope>NUCLEOTIDE SEQUENCE [LARGE SCALE GENOMIC DNA]</scope>
    <source>
        <strain evidence="4 5">DC25W</strain>
    </source>
</reference>